<reference evidence="2" key="1">
    <citation type="submission" date="2023-10" db="EMBL/GenBank/DDBJ databases">
        <title>Chromosome-level genome of the transformable northern wattle, Acacia crassicarpa.</title>
        <authorList>
            <person name="Massaro I."/>
            <person name="Sinha N.R."/>
            <person name="Poethig S."/>
            <person name="Leichty A.R."/>
        </authorList>
    </citation>
    <scope>NUCLEOTIDE SEQUENCE</scope>
    <source>
        <strain evidence="2">Acra3RX</strain>
        <tissue evidence="2">Leaf</tissue>
    </source>
</reference>
<dbReference type="EMBL" id="JAWXYG010000004">
    <property type="protein sequence ID" value="KAK4276367.1"/>
    <property type="molecule type" value="Genomic_DNA"/>
</dbReference>
<feature type="region of interest" description="Disordered" evidence="1">
    <location>
        <begin position="48"/>
        <end position="72"/>
    </location>
</feature>
<comment type="caution">
    <text evidence="2">The sequence shown here is derived from an EMBL/GenBank/DDBJ whole genome shotgun (WGS) entry which is preliminary data.</text>
</comment>
<dbReference type="Proteomes" id="UP001293593">
    <property type="component" value="Unassembled WGS sequence"/>
</dbReference>
<feature type="compositionally biased region" description="Low complexity" evidence="1">
    <location>
        <begin position="14"/>
        <end position="25"/>
    </location>
</feature>
<evidence type="ECO:0000256" key="1">
    <source>
        <dbReference type="SAM" id="MobiDB-lite"/>
    </source>
</evidence>
<keyword evidence="3" id="KW-1185">Reference proteome</keyword>
<protein>
    <submittedName>
        <fullName evidence="2">Uncharacterized protein</fullName>
    </submittedName>
</protein>
<accession>A0AAE1MQ84</accession>
<sequence length="72" mass="7745">MGTQHQSSKLKRGASPPKTTPASSSELVQTEQSAFANCSHCLQPWDTTIGRREGEEGGVVSGGETPHFNFRD</sequence>
<organism evidence="2 3">
    <name type="scientific">Acacia crassicarpa</name>
    <name type="common">northern wattle</name>
    <dbReference type="NCBI Taxonomy" id="499986"/>
    <lineage>
        <taxon>Eukaryota</taxon>
        <taxon>Viridiplantae</taxon>
        <taxon>Streptophyta</taxon>
        <taxon>Embryophyta</taxon>
        <taxon>Tracheophyta</taxon>
        <taxon>Spermatophyta</taxon>
        <taxon>Magnoliopsida</taxon>
        <taxon>eudicotyledons</taxon>
        <taxon>Gunneridae</taxon>
        <taxon>Pentapetalae</taxon>
        <taxon>rosids</taxon>
        <taxon>fabids</taxon>
        <taxon>Fabales</taxon>
        <taxon>Fabaceae</taxon>
        <taxon>Caesalpinioideae</taxon>
        <taxon>mimosoid clade</taxon>
        <taxon>Acacieae</taxon>
        <taxon>Acacia</taxon>
    </lineage>
</organism>
<evidence type="ECO:0000313" key="2">
    <source>
        <dbReference type="EMBL" id="KAK4276367.1"/>
    </source>
</evidence>
<gene>
    <name evidence="2" type="ORF">QN277_019324</name>
</gene>
<name>A0AAE1MQ84_9FABA</name>
<feature type="region of interest" description="Disordered" evidence="1">
    <location>
        <begin position="1"/>
        <end position="31"/>
    </location>
</feature>
<proteinExistence type="predicted"/>
<dbReference type="AlphaFoldDB" id="A0AAE1MQ84"/>
<evidence type="ECO:0000313" key="3">
    <source>
        <dbReference type="Proteomes" id="UP001293593"/>
    </source>
</evidence>